<dbReference type="InterPro" id="IPR022398">
    <property type="entry name" value="Peptidase_S8_His-AS"/>
</dbReference>
<dbReference type="PANTHER" id="PTHR43806">
    <property type="entry name" value="PEPTIDASE S8"/>
    <property type="match status" value="1"/>
</dbReference>
<dbReference type="InterPro" id="IPR023827">
    <property type="entry name" value="Peptidase_S8_Asp-AS"/>
</dbReference>
<evidence type="ECO:0000256" key="11">
    <source>
        <dbReference type="RuleBase" id="RU003355"/>
    </source>
</evidence>
<dbReference type="PROSITE" id="PS00136">
    <property type="entry name" value="SUBTILASE_ASP"/>
    <property type="match status" value="1"/>
</dbReference>
<dbReference type="InterPro" id="IPR034216">
    <property type="entry name" value="C5a_Peptidase"/>
</dbReference>
<dbReference type="InterPro" id="IPR023828">
    <property type="entry name" value="Peptidase_S8_Ser-AS"/>
</dbReference>
<dbReference type="PANTHER" id="PTHR43806:SF11">
    <property type="entry name" value="CEREVISIN-RELATED"/>
    <property type="match status" value="1"/>
</dbReference>
<dbReference type="Gene3D" id="3.40.50.200">
    <property type="entry name" value="Peptidase S8/S53 domain"/>
    <property type="match status" value="1"/>
</dbReference>
<comment type="caution">
    <text evidence="15">The sequence shown here is derived from an EMBL/GenBank/DDBJ whole genome shotgun (WGS) entry which is preliminary data.</text>
</comment>
<evidence type="ECO:0000256" key="7">
    <source>
        <dbReference type="ARBA" id="ARBA00022801"/>
    </source>
</evidence>
<dbReference type="PROSITE" id="PS51892">
    <property type="entry name" value="SUBTILASE"/>
    <property type="match status" value="1"/>
</dbReference>
<keyword evidence="7 10" id="KW-0378">Hydrolase</keyword>
<dbReference type="EMBL" id="JAFBED010000003">
    <property type="protein sequence ID" value="MBM7619754.1"/>
    <property type="molecule type" value="Genomic_DNA"/>
</dbReference>
<dbReference type="InterPro" id="IPR036852">
    <property type="entry name" value="Peptidase_S8/S53_dom_sf"/>
</dbReference>
<evidence type="ECO:0000256" key="9">
    <source>
        <dbReference type="ARBA" id="ARBA00022837"/>
    </source>
</evidence>
<dbReference type="SUPFAM" id="SSF52025">
    <property type="entry name" value="PA domain"/>
    <property type="match status" value="1"/>
</dbReference>
<keyword evidence="9" id="KW-0106">Calcium</keyword>
<dbReference type="PROSITE" id="PS00138">
    <property type="entry name" value="SUBTILASE_SER"/>
    <property type="match status" value="1"/>
</dbReference>
<dbReference type="Gene3D" id="3.50.30.30">
    <property type="match status" value="1"/>
</dbReference>
<reference evidence="15 16" key="1">
    <citation type="submission" date="2021-01" db="EMBL/GenBank/DDBJ databases">
        <title>Genomic Encyclopedia of Type Strains, Phase IV (KMG-IV): sequencing the most valuable type-strain genomes for metagenomic binning, comparative biology and taxonomic classification.</title>
        <authorList>
            <person name="Goeker M."/>
        </authorList>
    </citation>
    <scope>NUCLEOTIDE SEQUENCE [LARGE SCALE GENOMIC DNA]</scope>
    <source>
        <strain evidence="15 16">DSM 25879</strain>
    </source>
</reference>
<dbReference type="Gene3D" id="2.60.40.1710">
    <property type="entry name" value="Subtilisin-like superfamily"/>
    <property type="match status" value="1"/>
</dbReference>
<keyword evidence="5 10" id="KW-0645">Protease</keyword>
<feature type="active site" description="Charge relay system" evidence="10">
    <location>
        <position position="583"/>
    </location>
</feature>
<evidence type="ECO:0000313" key="15">
    <source>
        <dbReference type="EMBL" id="MBM7619754.1"/>
    </source>
</evidence>
<dbReference type="InterPro" id="IPR015500">
    <property type="entry name" value="Peptidase_S8_subtilisin-rel"/>
</dbReference>
<dbReference type="RefSeq" id="WP_204414988.1">
    <property type="nucleotide sequence ID" value="NZ_JAFBED010000003.1"/>
</dbReference>
<feature type="domain" description="Peptidase S8/S53" evidence="13">
    <location>
        <begin position="179"/>
        <end position="645"/>
    </location>
</feature>
<evidence type="ECO:0000256" key="1">
    <source>
        <dbReference type="ARBA" id="ARBA00001913"/>
    </source>
</evidence>
<evidence type="ECO:0000256" key="5">
    <source>
        <dbReference type="ARBA" id="ARBA00022670"/>
    </source>
</evidence>
<dbReference type="Pfam" id="PF06280">
    <property type="entry name" value="fn3_5"/>
    <property type="match status" value="1"/>
</dbReference>
<evidence type="ECO:0000256" key="4">
    <source>
        <dbReference type="ARBA" id="ARBA00022525"/>
    </source>
</evidence>
<evidence type="ECO:0000256" key="8">
    <source>
        <dbReference type="ARBA" id="ARBA00022825"/>
    </source>
</evidence>
<comment type="similarity">
    <text evidence="3 10 11">Belongs to the peptidase S8 family.</text>
</comment>
<comment type="subcellular location">
    <subcellularLocation>
        <location evidence="2">Secreted</location>
    </subcellularLocation>
</comment>
<protein>
    <submittedName>
        <fullName evidence="15">Lactocepin</fullName>
        <ecNumber evidence="15">3.4.21.96</ecNumber>
    </submittedName>
</protein>
<keyword evidence="6 12" id="KW-0732">Signal</keyword>
<proteinExistence type="inferred from homology"/>
<dbReference type="SUPFAM" id="SSF52743">
    <property type="entry name" value="Subtilisin-like"/>
    <property type="match status" value="1"/>
</dbReference>
<feature type="signal peptide" evidence="12">
    <location>
        <begin position="1"/>
        <end position="29"/>
    </location>
</feature>
<organism evidence="15 16">
    <name type="scientific">Sutcliffiella tianshenii</name>
    <dbReference type="NCBI Taxonomy" id="1463404"/>
    <lineage>
        <taxon>Bacteria</taxon>
        <taxon>Bacillati</taxon>
        <taxon>Bacillota</taxon>
        <taxon>Bacilli</taxon>
        <taxon>Bacillales</taxon>
        <taxon>Bacillaceae</taxon>
        <taxon>Sutcliffiella</taxon>
    </lineage>
</organism>
<dbReference type="InterPro" id="IPR050131">
    <property type="entry name" value="Peptidase_S8_subtilisin-like"/>
</dbReference>
<keyword evidence="8 10" id="KW-0720">Serine protease</keyword>
<evidence type="ECO:0000256" key="12">
    <source>
        <dbReference type="SAM" id="SignalP"/>
    </source>
</evidence>
<evidence type="ECO:0000256" key="2">
    <source>
        <dbReference type="ARBA" id="ARBA00004613"/>
    </source>
</evidence>
<dbReference type="InterPro" id="IPR010435">
    <property type="entry name" value="C5a/SBT2-like_Fn3"/>
</dbReference>
<feature type="chain" id="PRO_5045323196" evidence="12">
    <location>
        <begin position="30"/>
        <end position="1146"/>
    </location>
</feature>
<keyword evidence="4" id="KW-0964">Secreted</keyword>
<dbReference type="InterPro" id="IPR046450">
    <property type="entry name" value="PA_dom_sf"/>
</dbReference>
<evidence type="ECO:0000313" key="16">
    <source>
        <dbReference type="Proteomes" id="UP000737402"/>
    </source>
</evidence>
<dbReference type="PRINTS" id="PR00723">
    <property type="entry name" value="SUBTILISIN"/>
</dbReference>
<evidence type="ECO:0000259" key="13">
    <source>
        <dbReference type="Pfam" id="PF00082"/>
    </source>
</evidence>
<dbReference type="PROSITE" id="PS00137">
    <property type="entry name" value="SUBTILASE_HIS"/>
    <property type="match status" value="1"/>
</dbReference>
<dbReference type="Proteomes" id="UP000737402">
    <property type="component" value="Unassembled WGS sequence"/>
</dbReference>
<feature type="active site" description="Charge relay system" evidence="10">
    <location>
        <position position="253"/>
    </location>
</feature>
<dbReference type="CDD" id="cd07475">
    <property type="entry name" value="Peptidases_S8_C5a_Peptidase"/>
    <property type="match status" value="1"/>
</dbReference>
<comment type="cofactor">
    <cofactor evidence="1">
        <name>Ca(2+)</name>
        <dbReference type="ChEBI" id="CHEBI:29108"/>
    </cofactor>
</comment>
<gene>
    <name evidence="15" type="ORF">JOC95_001606</name>
</gene>
<dbReference type="EC" id="3.4.21.96" evidence="15"/>
<evidence type="ECO:0000259" key="14">
    <source>
        <dbReference type="Pfam" id="PF06280"/>
    </source>
</evidence>
<name>A0ABS2NYK4_9BACI</name>
<dbReference type="Pfam" id="PF00082">
    <property type="entry name" value="Peptidase_S8"/>
    <property type="match status" value="1"/>
</dbReference>
<evidence type="ECO:0000256" key="3">
    <source>
        <dbReference type="ARBA" id="ARBA00011073"/>
    </source>
</evidence>
<evidence type="ECO:0000256" key="10">
    <source>
        <dbReference type="PROSITE-ProRule" id="PRU01240"/>
    </source>
</evidence>
<keyword evidence="16" id="KW-1185">Reference proteome</keyword>
<dbReference type="InterPro" id="IPR000209">
    <property type="entry name" value="Peptidase_S8/S53_dom"/>
</dbReference>
<sequence length="1146" mass="126462">MMKGKKKKIFSGLFAGVLLLNGAAAPASAGFQLPEGGAVQSKALQKDAQVQNVLDMFNEQLANDPLYGEKLSSFNPNEKVRLVVEVDVDEKAKTLPETQIEEVKNRLSKARTSSSKVRHTYTEGFHGFSMESTLADVEKVKALKGVKDVRIAKTYEQTVVNSKNLVEAMNVWTKYNYRGDGMVVAIVDSGIDYRHEAMTLSENGKKNAKLSEDNIQALLDATEINDTWYSDKVPTGYDWADKDNDVIPSKDSHGTHVAGIVGAFEESQKKAVGVAPDVQLIAEKVFSDTAGYAYDDDIAAGIYHAVEVGADVINLSLGSEAGSVDANDPIQRAIQYATENGVLVVAAAGNAAYSTKQNLLERSQLPLAKNPDIGLVGDPGVTPYALQVASSENDLMKVDGFQLHDGSTLGYQIQPGIKKPIDHLDSTKEYEVVYVGQGLRDDFKDLDLQGKIVLSKPLQHYAFYSTVQVEAARKGAVAAIVIPPPTVPDYSALYFSPYSIPAVTTERQMGNKLVELLQSGEKVTVQLSGEGLWVQNTATEPMSSFSSYGAPTDLSFKPEITAPGGKISSTVINNQYETMSGTSMSSPHVAGGGALLLQKYYTEWNLPKNMDTVLKAKNALMNTSELLTNPKEENALYSPRRQGSGMMKIEQALNTPYLLQHVGVPLEEAASVALKEIDRTFDFTLEVEALAKNLEHAKHQYEIYVDVLTDETEKRTYDGIEREYLTLNSIPVEDAVVKINGKQQNVDSKFQYKPHRDDKVTISVTLPKELSEGRFVEGFVRFVPKGSSVKELTNLTIPFMGYYGDWGSISNVDESPVTGDAFLGYTVLWNEILNFPLGYDSSTGTFDKDIIGVSSRSISSGAYPSFTALRNLKEMSLSIQDEKGNKVSSIGNFNEFTADGSPYPFRKNIMSYRNYYYSFEHPFWNSLDDEGNILPDGQYYYVFTSTLDYEGAEPQEVKVPIKVDATAPLAKDIKVEEQQDGKYKITWDVKEEGTGYKGSIIWVNGSYKTLPAYAKEYISSVKPEIVMISAIDHAQNAGVSYFGNEELLHADPFINYMTVSGSNINQNKPASITVFGYKRLDWHFEISDAEGNVLEEANIENEHSIYGLRWYPDTEYPNGDYYVTVTGTDENGLSLTSQPYKMTVKH</sequence>
<accession>A0ABS2NYK4</accession>
<feature type="domain" description="C5a peptidase/Subtilisin-like protease SBT2-like Fn3-like" evidence="14">
    <location>
        <begin position="672"/>
        <end position="800"/>
    </location>
</feature>
<feature type="active site" description="Charge relay system" evidence="10">
    <location>
        <position position="188"/>
    </location>
</feature>
<dbReference type="GO" id="GO:0016787">
    <property type="term" value="F:hydrolase activity"/>
    <property type="evidence" value="ECO:0007669"/>
    <property type="project" value="UniProtKB-KW"/>
</dbReference>
<evidence type="ECO:0000256" key="6">
    <source>
        <dbReference type="ARBA" id="ARBA00022729"/>
    </source>
</evidence>